<dbReference type="AlphaFoldDB" id="A0AAP5H5B3"/>
<protein>
    <submittedName>
        <fullName evidence="1">Uncharacterized protein</fullName>
    </submittedName>
</protein>
<evidence type="ECO:0000313" key="2">
    <source>
        <dbReference type="Proteomes" id="UP001254832"/>
    </source>
</evidence>
<evidence type="ECO:0000313" key="1">
    <source>
        <dbReference type="EMBL" id="MDR6725008.1"/>
    </source>
</evidence>
<reference evidence="1" key="1">
    <citation type="submission" date="2023-07" db="EMBL/GenBank/DDBJ databases">
        <title>Sorghum-associated microbial communities from plants grown in Nebraska, USA.</title>
        <authorList>
            <person name="Schachtman D."/>
        </authorList>
    </citation>
    <scope>NUCLEOTIDE SEQUENCE</scope>
    <source>
        <strain evidence="1">BE80</strain>
    </source>
</reference>
<organism evidence="1 2">
    <name type="scientific">Paenibacillus amylolyticus</name>
    <dbReference type="NCBI Taxonomy" id="1451"/>
    <lineage>
        <taxon>Bacteria</taxon>
        <taxon>Bacillati</taxon>
        <taxon>Bacillota</taxon>
        <taxon>Bacilli</taxon>
        <taxon>Bacillales</taxon>
        <taxon>Paenibacillaceae</taxon>
        <taxon>Paenibacillus</taxon>
    </lineage>
</organism>
<name>A0AAP5H5B3_PAEAM</name>
<sequence>MKLGEVGRKKARATFSRKVCQLICRTAEKLLMVRMFIWELTKLRMYESKCLPHGNMLTNKCWGKWRKVRLHVRKYAISDDGDIKLAGSKESPKGNMDS</sequence>
<accession>A0AAP5H5B3</accession>
<gene>
    <name evidence="1" type="ORF">J2W91_003494</name>
</gene>
<comment type="caution">
    <text evidence="1">The sequence shown here is derived from an EMBL/GenBank/DDBJ whole genome shotgun (WGS) entry which is preliminary data.</text>
</comment>
<dbReference type="EMBL" id="JAVDTR010000009">
    <property type="protein sequence ID" value="MDR6725008.1"/>
    <property type="molecule type" value="Genomic_DNA"/>
</dbReference>
<proteinExistence type="predicted"/>
<dbReference type="Proteomes" id="UP001254832">
    <property type="component" value="Unassembled WGS sequence"/>
</dbReference>